<feature type="compositionally biased region" description="Basic residues" evidence="7">
    <location>
        <begin position="693"/>
        <end position="712"/>
    </location>
</feature>
<keyword evidence="2" id="KW-0677">Repeat</keyword>
<keyword evidence="6" id="KW-0508">mRNA splicing</keyword>
<dbReference type="InterPro" id="IPR008906">
    <property type="entry name" value="HATC_C_dom"/>
</dbReference>
<evidence type="ECO:0000313" key="9">
    <source>
        <dbReference type="EMBL" id="CAD1834877.1"/>
    </source>
</evidence>
<feature type="compositionally biased region" description="Basic and acidic residues" evidence="7">
    <location>
        <begin position="256"/>
        <end position="269"/>
    </location>
</feature>
<evidence type="ECO:0000259" key="8">
    <source>
        <dbReference type="PROSITE" id="PS50128"/>
    </source>
</evidence>
<keyword evidence="5" id="KW-0804">Transcription</keyword>
<feature type="region of interest" description="Disordered" evidence="7">
    <location>
        <begin position="578"/>
        <end position="788"/>
    </location>
</feature>
<evidence type="ECO:0000256" key="6">
    <source>
        <dbReference type="ARBA" id="ARBA00023187"/>
    </source>
</evidence>
<dbReference type="SUPFAM" id="SSF109905">
    <property type="entry name" value="Surp module (SWAP domain)"/>
    <property type="match status" value="2"/>
</dbReference>
<feature type="region of interest" description="Disordered" evidence="7">
    <location>
        <begin position="232"/>
        <end position="269"/>
    </location>
</feature>
<dbReference type="FunFam" id="1.10.10.790:FF:000011">
    <property type="entry name" value="Splicing factor, suppressor of white-apricot"/>
    <property type="match status" value="1"/>
</dbReference>
<feature type="region of interest" description="Disordered" evidence="7">
    <location>
        <begin position="400"/>
        <end position="450"/>
    </location>
</feature>
<dbReference type="SMART" id="SM00648">
    <property type="entry name" value="SWAP"/>
    <property type="match status" value="2"/>
</dbReference>
<dbReference type="InterPro" id="IPR012337">
    <property type="entry name" value="RNaseH-like_sf"/>
</dbReference>
<name>A0A6V7PVR0_ANACO</name>
<evidence type="ECO:0000256" key="1">
    <source>
        <dbReference type="ARBA" id="ARBA00022664"/>
    </source>
</evidence>
<feature type="region of interest" description="Disordered" evidence="7">
    <location>
        <begin position="198"/>
        <end position="217"/>
    </location>
</feature>
<feature type="region of interest" description="Disordered" evidence="7">
    <location>
        <begin position="486"/>
        <end position="530"/>
    </location>
</feature>
<feature type="compositionally biased region" description="Acidic residues" evidence="7">
    <location>
        <begin position="651"/>
        <end position="662"/>
    </location>
</feature>
<feature type="compositionally biased region" description="Polar residues" evidence="7">
    <location>
        <begin position="501"/>
        <end position="526"/>
    </location>
</feature>
<dbReference type="SMART" id="SM01141">
    <property type="entry name" value="DRY_EERY"/>
    <property type="match status" value="1"/>
</dbReference>
<feature type="region of interest" description="Disordered" evidence="7">
    <location>
        <begin position="49"/>
        <end position="116"/>
    </location>
</feature>
<keyword evidence="1" id="KW-0507">mRNA processing</keyword>
<dbReference type="Pfam" id="PF05699">
    <property type="entry name" value="Dimer_Tnp_hAT"/>
    <property type="match status" value="1"/>
</dbReference>
<dbReference type="InterPro" id="IPR035967">
    <property type="entry name" value="SWAP/Surp_sf"/>
</dbReference>
<dbReference type="InterPro" id="IPR025525">
    <property type="entry name" value="hAT-like_transposase_RNase-H"/>
</dbReference>
<feature type="domain" description="SURP motif" evidence="8">
    <location>
        <begin position="346"/>
        <end position="388"/>
    </location>
</feature>
<dbReference type="PANTHER" id="PTHR13161">
    <property type="entry name" value="SPLICING FACTOR SUPPRESSOR OF WHITE APRICOT"/>
    <property type="match status" value="1"/>
</dbReference>
<feature type="compositionally biased region" description="Basic residues" evidence="7">
    <location>
        <begin position="722"/>
        <end position="735"/>
    </location>
</feature>
<sequence length="1561" mass="173877">MDLEVSGRHALFFDDDAAAAFVGSASALVPWSADASLLIDRYDVRHLLDRVPRAPPPPPPPPTAAPRPPPRPRSTWSGSDATAQGAYKSVPFSYGDNDGLSDAKRTDPGMENSCYRPPFPVPENLLSNLPPTEKVHQIIARTALFVSRHGGQSEIVLRVKQGDNPTFGFLMPDNHLHAYFRYLVDHPQLLNEVRHTSAENTKDKELENEEDQESVAGGGALSLLGSVYGSGDDDDSMLPADSKSMEPENNTIATSKARESSTSEVLKDKEATKLTTSAAVPSKEKVISIKSNQFSSVGTISATGSKKVKDGVGQVPSSVDKLRSLQSGVSDIKPLILEPPSSIKRMMEKIVEFILRNGKEFEAVLIEQDKTIGRFPFLLPSHQYHSYYLKILEEAREAKLHGKSSSDQKLDVNSHGGSKKRAHRATSRESAAFDRSLEEPDSWLHDSQRKEKFKMVIARGPKKDPEQPPKQREVSMEEAAAIVLAATRGASPANGGRNVSAEGSGSGRASLSKFASENETGSSLQSTKDDVWIANAIAKTAALVASREADSSEASLTKEQKLKAERLKRAKMFAAMIKSGGHPPLDGLVGSSVAARSGSAEPSNAAGSARSGGESDPVAKEREGSSVPFDTTKHDNNEDNKSRKKRHSREEEEEEEEEEDKDEASKERHKHSRKKHRSEHSTGHSRDDDDHDHKHRKRHSSRHQHRHHRKHSSSSEEEISRSRRHRKSSRSKHRHRDNDNHDDSSEDESRDGRSRRKHRSRSKRERDDGRGEGSESRTVEKSQVETQTAGSAAAAAAAAADVPNELRAKVRAMLLETIEAYRVTGLFRVSPLLRSSSSSLSAAAAADDAADDDDELRRARRRSPPLRRPRYPTTLRFYEITSLIRTMAEPEGAATVAAVAAIDGNAAALVPHNPRARKLRSAVWNDFTKERRADGSFVAVCHHCKRQLTASSRSGSFSSAASSSNPKCCHHCQRRGIPPTLRSGSQPTGPCPHDRPARLPLFHSRRCRVPGLRPQPPTHFKITPYEAVKIDCMRIYESAKLQLREVFDKKLHCRVSISVDMWRSKENVQQYMSLTCHYIEHLDNEWKLKKKFLNFVHIDDSSTREDISRTILDKFSEWSIDKKLVSIVLDNCTASELVGRELLRSLRSKGFLVLNGDLLLVRSCACMLNLIIQEGIEFAAELINRVRACVHYVKSSEEKFIRFQKAAETEKPLLVDSPDGWAPVFVMLEAACHYQEAFTRLAEWDPEYQDFLSSNDWAEVKALTECLDILYHTMEKLSGTEKPTSNLYFNEICGIHLLLKTWCDSRYSIVASMASHMFEKFEQYWGVTRMVMAFASILDPRYKMKSVEYFFKLIYTDPNTAKERIESIRTCFTSLYNEYAFQLASKDQAFLCYVTNSGGISSSNYANGAAESKTFSRSTLSDAQRGLDQYLQETSSGQTLKSDLDMYFEEAVYRPKGPSDNFDILTWWKSFAAKYPVLSAMARDILAIPVSIVPLDNEARILNEYLSPMDPMTVEALVCAQDWLKEEVEAVGPVESLAIVPAVAVSDVDVDESIVPVNGDE</sequence>
<dbReference type="GO" id="GO:0003723">
    <property type="term" value="F:RNA binding"/>
    <property type="evidence" value="ECO:0007669"/>
    <property type="project" value="UniProtKB-KW"/>
</dbReference>
<feature type="compositionally biased region" description="Basic and acidic residues" evidence="7">
    <location>
        <begin position="431"/>
        <end position="450"/>
    </location>
</feature>
<evidence type="ECO:0000256" key="3">
    <source>
        <dbReference type="ARBA" id="ARBA00022884"/>
    </source>
</evidence>
<feature type="compositionally biased region" description="Basic residues" evidence="7">
    <location>
        <begin position="667"/>
        <end position="678"/>
    </location>
</feature>
<feature type="compositionally biased region" description="Basic and acidic residues" evidence="7">
    <location>
        <begin position="764"/>
        <end position="783"/>
    </location>
</feature>
<dbReference type="InterPro" id="IPR000061">
    <property type="entry name" value="Surp"/>
</dbReference>
<dbReference type="InterPro" id="IPR019147">
    <property type="entry name" value="SWAP_N_domain"/>
</dbReference>
<feature type="compositionally biased region" description="Basic residues" evidence="7">
    <location>
        <begin position="858"/>
        <end position="868"/>
    </location>
</feature>
<feature type="region of interest" description="Disordered" evidence="7">
    <location>
        <begin position="838"/>
        <end position="868"/>
    </location>
</feature>
<dbReference type="GO" id="GO:0003677">
    <property type="term" value="F:DNA binding"/>
    <property type="evidence" value="ECO:0007669"/>
    <property type="project" value="InterPro"/>
</dbReference>
<dbReference type="Pfam" id="PF09750">
    <property type="entry name" value="DRY_EERY"/>
    <property type="match status" value="1"/>
</dbReference>
<dbReference type="GO" id="GO:0046983">
    <property type="term" value="F:protein dimerization activity"/>
    <property type="evidence" value="ECO:0007669"/>
    <property type="project" value="InterPro"/>
</dbReference>
<feature type="compositionally biased region" description="Basic and acidic residues" evidence="7">
    <location>
        <begin position="679"/>
        <end position="692"/>
    </location>
</feature>
<protein>
    <recommendedName>
        <fullName evidence="8">SURP motif domain-containing protein</fullName>
    </recommendedName>
</protein>
<dbReference type="InterPro" id="IPR040397">
    <property type="entry name" value="SWAP"/>
</dbReference>
<evidence type="ECO:0000256" key="4">
    <source>
        <dbReference type="ARBA" id="ARBA00023015"/>
    </source>
</evidence>
<feature type="domain" description="SURP motif" evidence="8">
    <location>
        <begin position="138"/>
        <end position="180"/>
    </location>
</feature>
<dbReference type="PANTHER" id="PTHR13161:SF15">
    <property type="entry name" value="SPLICING FACTOR, SUPPRESSOR OF WHITE-APRICOT HOMOLOG"/>
    <property type="match status" value="1"/>
</dbReference>
<evidence type="ECO:0000256" key="5">
    <source>
        <dbReference type="ARBA" id="ARBA00023163"/>
    </source>
</evidence>
<reference evidence="9" key="1">
    <citation type="submission" date="2020-07" db="EMBL/GenBank/DDBJ databases">
        <authorList>
            <person name="Lin J."/>
        </authorList>
    </citation>
    <scope>NUCLEOTIDE SEQUENCE</scope>
</reference>
<dbReference type="SUPFAM" id="SSF53098">
    <property type="entry name" value="Ribonuclease H-like"/>
    <property type="match status" value="1"/>
</dbReference>
<keyword evidence="3" id="KW-0694">RNA-binding</keyword>
<dbReference type="Pfam" id="PF01805">
    <property type="entry name" value="Surp"/>
    <property type="match status" value="2"/>
</dbReference>
<feature type="compositionally biased region" description="Basic and acidic residues" evidence="7">
    <location>
        <begin position="631"/>
        <end position="641"/>
    </location>
</feature>
<feature type="compositionally biased region" description="Pro residues" evidence="7">
    <location>
        <begin position="53"/>
        <end position="72"/>
    </location>
</feature>
<feature type="compositionally biased region" description="Low complexity" evidence="7">
    <location>
        <begin position="589"/>
        <end position="600"/>
    </location>
</feature>
<proteinExistence type="predicted"/>
<feature type="compositionally biased region" description="Basic and acidic residues" evidence="7">
    <location>
        <begin position="400"/>
        <end position="412"/>
    </location>
</feature>
<dbReference type="PROSITE" id="PS50128">
    <property type="entry name" value="SURP"/>
    <property type="match status" value="2"/>
</dbReference>
<accession>A0A6V7PVR0</accession>
<feature type="compositionally biased region" description="Low complexity" evidence="7">
    <location>
        <begin position="838"/>
        <end position="847"/>
    </location>
</feature>
<feature type="compositionally biased region" description="Basic residues" evidence="7">
    <location>
        <begin position="753"/>
        <end position="763"/>
    </location>
</feature>
<keyword evidence="4" id="KW-0805">Transcription regulation</keyword>
<evidence type="ECO:0000256" key="2">
    <source>
        <dbReference type="ARBA" id="ARBA00022737"/>
    </source>
</evidence>
<gene>
    <name evidence="9" type="ORF">CB5_LOCUS18088</name>
</gene>
<dbReference type="GO" id="GO:0000395">
    <property type="term" value="P:mRNA 5'-splice site recognition"/>
    <property type="evidence" value="ECO:0007669"/>
    <property type="project" value="TreeGrafter"/>
</dbReference>
<dbReference type="Gene3D" id="1.10.10.790">
    <property type="entry name" value="Surp module"/>
    <property type="match status" value="2"/>
</dbReference>
<organism evidence="9">
    <name type="scientific">Ananas comosus var. bracteatus</name>
    <name type="common">red pineapple</name>
    <dbReference type="NCBI Taxonomy" id="296719"/>
    <lineage>
        <taxon>Eukaryota</taxon>
        <taxon>Viridiplantae</taxon>
        <taxon>Streptophyta</taxon>
        <taxon>Embryophyta</taxon>
        <taxon>Tracheophyta</taxon>
        <taxon>Spermatophyta</taxon>
        <taxon>Magnoliopsida</taxon>
        <taxon>Liliopsida</taxon>
        <taxon>Poales</taxon>
        <taxon>Bromeliaceae</taxon>
        <taxon>Bromelioideae</taxon>
        <taxon>Ananas</taxon>
    </lineage>
</organism>
<dbReference type="Pfam" id="PF14372">
    <property type="entry name" value="hAT-like_RNase-H"/>
    <property type="match status" value="1"/>
</dbReference>
<dbReference type="EMBL" id="LR862152">
    <property type="protein sequence ID" value="CAD1834877.1"/>
    <property type="molecule type" value="Genomic_DNA"/>
</dbReference>
<evidence type="ECO:0000256" key="7">
    <source>
        <dbReference type="SAM" id="MobiDB-lite"/>
    </source>
</evidence>